<dbReference type="RefSeq" id="WP_264137995.1">
    <property type="nucleotide sequence ID" value="NZ_JAOYOD010000001.1"/>
</dbReference>
<gene>
    <name evidence="2" type="ORF">N7U62_10870</name>
</gene>
<organism evidence="2 3">
    <name type="scientific">Reichenbachiella ulvae</name>
    <dbReference type="NCBI Taxonomy" id="2980104"/>
    <lineage>
        <taxon>Bacteria</taxon>
        <taxon>Pseudomonadati</taxon>
        <taxon>Bacteroidota</taxon>
        <taxon>Cytophagia</taxon>
        <taxon>Cytophagales</taxon>
        <taxon>Reichenbachiellaceae</taxon>
        <taxon>Reichenbachiella</taxon>
    </lineage>
</organism>
<sequence length="202" mass="23430">MNHSINNLLTTSEMAVINAMHNPQITEALTSFGLQKDSLIKGQKLIEKAQKLNSEVKETQEELKLTHLRNLFLRHTKLARMIFITDENAWAKLGLNGARKQSKKAWLKQAMTFYTTLLNDKKYILSMFRFGVRQDQLIQILSEIGNLENKFKSETMQDESEDRDIAIDELQDWMTEFIETAREALKQNPHQLKALGMEVYAE</sequence>
<evidence type="ECO:0000313" key="3">
    <source>
        <dbReference type="Proteomes" id="UP001300692"/>
    </source>
</evidence>
<protein>
    <submittedName>
        <fullName evidence="2">Uncharacterized protein</fullName>
    </submittedName>
</protein>
<reference evidence="2 3" key="1">
    <citation type="submission" date="2022-10" db="EMBL/GenBank/DDBJ databases">
        <title>Comparative genomics and taxonomic characterization of three novel marine species of genus Reichenbachiella exhibiting antioxidant and polysaccharide degradation activities.</title>
        <authorList>
            <person name="Muhammad N."/>
            <person name="Lee Y.-J."/>
            <person name="Ko J."/>
            <person name="Kim S.-G."/>
        </authorList>
    </citation>
    <scope>NUCLEOTIDE SEQUENCE [LARGE SCALE GENOMIC DNA]</scope>
    <source>
        <strain evidence="2 3">ABR2-5</strain>
    </source>
</reference>
<evidence type="ECO:0000256" key="1">
    <source>
        <dbReference type="SAM" id="Coils"/>
    </source>
</evidence>
<comment type="caution">
    <text evidence="2">The sequence shown here is derived from an EMBL/GenBank/DDBJ whole genome shotgun (WGS) entry which is preliminary data.</text>
</comment>
<dbReference type="Proteomes" id="UP001300692">
    <property type="component" value="Unassembled WGS sequence"/>
</dbReference>
<keyword evidence="1" id="KW-0175">Coiled coil</keyword>
<evidence type="ECO:0000313" key="2">
    <source>
        <dbReference type="EMBL" id="MCV9387168.1"/>
    </source>
</evidence>
<dbReference type="EMBL" id="JAOYOD010000001">
    <property type="protein sequence ID" value="MCV9387168.1"/>
    <property type="molecule type" value="Genomic_DNA"/>
</dbReference>
<keyword evidence="3" id="KW-1185">Reference proteome</keyword>
<proteinExistence type="predicted"/>
<name>A0ABT3CU18_9BACT</name>
<accession>A0ABT3CU18</accession>
<feature type="coiled-coil region" evidence="1">
    <location>
        <begin position="42"/>
        <end position="69"/>
    </location>
</feature>